<organism evidence="1 2">
    <name type="scientific">Mycena pura</name>
    <dbReference type="NCBI Taxonomy" id="153505"/>
    <lineage>
        <taxon>Eukaryota</taxon>
        <taxon>Fungi</taxon>
        <taxon>Dikarya</taxon>
        <taxon>Basidiomycota</taxon>
        <taxon>Agaricomycotina</taxon>
        <taxon>Agaricomycetes</taxon>
        <taxon>Agaricomycetidae</taxon>
        <taxon>Agaricales</taxon>
        <taxon>Marasmiineae</taxon>
        <taxon>Mycenaceae</taxon>
        <taxon>Mycena</taxon>
    </lineage>
</organism>
<protein>
    <submittedName>
        <fullName evidence="1">Uncharacterized protein</fullName>
    </submittedName>
</protein>
<dbReference type="EMBL" id="JARJCW010000199">
    <property type="protein sequence ID" value="KAJ7187455.1"/>
    <property type="molecule type" value="Genomic_DNA"/>
</dbReference>
<dbReference type="AlphaFoldDB" id="A0AAD6ULG6"/>
<evidence type="ECO:0000313" key="1">
    <source>
        <dbReference type="EMBL" id="KAJ7187455.1"/>
    </source>
</evidence>
<accession>A0AAD6ULG6</accession>
<sequence>MVEAVEQFSYLYRHPFPTPPTGTQLAASCSRHMCQVLRSAGDQPPISQFPAVGVNSLSPGPAYVAASWVDRLGNSTWSTEREGIHDVARCGRSNEWCELHPLWGCNSQMRKPGRREGCQAGLDEGENAPSWRREALKVCVGHIDRLGTGRRHERQEETWGRRHWHGLGGTGKLGAAGVGVGERETRHQPSRDGCFVIAGATCGAMHKATCGATHKAKWYHQVKDPHLKPQ</sequence>
<evidence type="ECO:0000313" key="2">
    <source>
        <dbReference type="Proteomes" id="UP001219525"/>
    </source>
</evidence>
<gene>
    <name evidence="1" type="ORF">GGX14DRAFT_409174</name>
</gene>
<dbReference type="Proteomes" id="UP001219525">
    <property type="component" value="Unassembled WGS sequence"/>
</dbReference>
<keyword evidence="2" id="KW-1185">Reference proteome</keyword>
<proteinExistence type="predicted"/>
<name>A0AAD6ULG6_9AGAR</name>
<reference evidence="1" key="1">
    <citation type="submission" date="2023-03" db="EMBL/GenBank/DDBJ databases">
        <title>Massive genome expansion in bonnet fungi (Mycena s.s.) driven by repeated elements and novel gene families across ecological guilds.</title>
        <authorList>
            <consortium name="Lawrence Berkeley National Laboratory"/>
            <person name="Harder C.B."/>
            <person name="Miyauchi S."/>
            <person name="Viragh M."/>
            <person name="Kuo A."/>
            <person name="Thoen E."/>
            <person name="Andreopoulos B."/>
            <person name="Lu D."/>
            <person name="Skrede I."/>
            <person name="Drula E."/>
            <person name="Henrissat B."/>
            <person name="Morin E."/>
            <person name="Kohler A."/>
            <person name="Barry K."/>
            <person name="LaButti K."/>
            <person name="Morin E."/>
            <person name="Salamov A."/>
            <person name="Lipzen A."/>
            <person name="Mereny Z."/>
            <person name="Hegedus B."/>
            <person name="Baldrian P."/>
            <person name="Stursova M."/>
            <person name="Weitz H."/>
            <person name="Taylor A."/>
            <person name="Grigoriev I.V."/>
            <person name="Nagy L.G."/>
            <person name="Martin F."/>
            <person name="Kauserud H."/>
        </authorList>
    </citation>
    <scope>NUCLEOTIDE SEQUENCE</scope>
    <source>
        <strain evidence="1">9144</strain>
    </source>
</reference>
<comment type="caution">
    <text evidence="1">The sequence shown here is derived from an EMBL/GenBank/DDBJ whole genome shotgun (WGS) entry which is preliminary data.</text>
</comment>